<evidence type="ECO:0000313" key="1">
    <source>
        <dbReference type="EMBL" id="KAG0720353.1"/>
    </source>
</evidence>
<dbReference type="Proteomes" id="UP000770661">
    <property type="component" value="Unassembled WGS sequence"/>
</dbReference>
<dbReference type="AlphaFoldDB" id="A0A8J4Y2R8"/>
<sequence>MDVNARNYRWSETRSKVCQMCDMAWKNSKMLTTFCNFMTFAEILQARRHGRERHIIRQRVDLLEEFTAQEFLKRFRLSKDCVASLLDELRQYLPTSIDRRGLRISPRMQLLATLRYVCNR</sequence>
<organism evidence="1 2">
    <name type="scientific">Chionoecetes opilio</name>
    <name type="common">Atlantic snow crab</name>
    <name type="synonym">Cancer opilio</name>
    <dbReference type="NCBI Taxonomy" id="41210"/>
    <lineage>
        <taxon>Eukaryota</taxon>
        <taxon>Metazoa</taxon>
        <taxon>Ecdysozoa</taxon>
        <taxon>Arthropoda</taxon>
        <taxon>Crustacea</taxon>
        <taxon>Multicrustacea</taxon>
        <taxon>Malacostraca</taxon>
        <taxon>Eumalacostraca</taxon>
        <taxon>Eucarida</taxon>
        <taxon>Decapoda</taxon>
        <taxon>Pleocyemata</taxon>
        <taxon>Brachyura</taxon>
        <taxon>Eubrachyura</taxon>
        <taxon>Majoidea</taxon>
        <taxon>Majidae</taxon>
        <taxon>Chionoecetes</taxon>
    </lineage>
</organism>
<reference evidence="1" key="1">
    <citation type="submission" date="2020-07" db="EMBL/GenBank/DDBJ databases">
        <title>The High-quality genome of the commercially important snow crab, Chionoecetes opilio.</title>
        <authorList>
            <person name="Jeong J.-H."/>
            <person name="Ryu S."/>
        </authorList>
    </citation>
    <scope>NUCLEOTIDE SEQUENCE</scope>
    <source>
        <strain evidence="1">MADBK_172401_WGS</strain>
        <tissue evidence="1">Digestive gland</tissue>
    </source>
</reference>
<accession>A0A8J4Y2R8</accession>
<keyword evidence="2" id="KW-1185">Reference proteome</keyword>
<gene>
    <name evidence="1" type="ORF">GWK47_048691</name>
</gene>
<evidence type="ECO:0000313" key="2">
    <source>
        <dbReference type="Proteomes" id="UP000770661"/>
    </source>
</evidence>
<name>A0A8J4Y2R8_CHIOP</name>
<proteinExistence type="predicted"/>
<protein>
    <submittedName>
        <fullName evidence="1">Uncharacterized protein</fullName>
    </submittedName>
</protein>
<dbReference type="EMBL" id="JACEEZ010013011">
    <property type="protein sequence ID" value="KAG0720353.1"/>
    <property type="molecule type" value="Genomic_DNA"/>
</dbReference>
<dbReference type="OrthoDB" id="6590376at2759"/>
<comment type="caution">
    <text evidence="1">The sequence shown here is derived from an EMBL/GenBank/DDBJ whole genome shotgun (WGS) entry which is preliminary data.</text>
</comment>